<dbReference type="InterPro" id="IPR048351">
    <property type="entry name" value="SOK_DIX"/>
</dbReference>
<keyword evidence="11" id="KW-1185">Reference proteome</keyword>
<dbReference type="GO" id="GO:0051258">
    <property type="term" value="P:protein polymerization"/>
    <property type="evidence" value="ECO:0007669"/>
    <property type="project" value="UniProtKB-ARBA"/>
</dbReference>
<reference evidence="10" key="5">
    <citation type="journal article" date="2021" name="G3 (Bethesda)">
        <title>Aegilops tauschii genome assembly Aet v5.0 features greater sequence contiguity and improved annotation.</title>
        <authorList>
            <person name="Wang L."/>
            <person name="Zhu T."/>
            <person name="Rodriguez J.C."/>
            <person name="Deal K.R."/>
            <person name="Dubcovsky J."/>
            <person name="McGuire P.E."/>
            <person name="Lux T."/>
            <person name="Spannagl M."/>
            <person name="Mayer K.F.X."/>
            <person name="Baldrich P."/>
            <person name="Meyers B.C."/>
            <person name="Huo N."/>
            <person name="Gu Y.Q."/>
            <person name="Zhou H."/>
            <person name="Devos K.M."/>
            <person name="Bennetzen J.L."/>
            <person name="Unver T."/>
            <person name="Budak H."/>
            <person name="Gulick P.J."/>
            <person name="Galiba G."/>
            <person name="Kalapos B."/>
            <person name="Nelson D.R."/>
            <person name="Li P."/>
            <person name="You F.M."/>
            <person name="Luo M.C."/>
            <person name="Dvorak J."/>
        </authorList>
    </citation>
    <scope>NUCLEOTIDE SEQUENCE [LARGE SCALE GENOMIC DNA]</scope>
    <source>
        <strain evidence="10">cv. AL8/78</strain>
    </source>
</reference>
<feature type="region of interest" description="Disordered" evidence="8">
    <location>
        <begin position="91"/>
        <end position="119"/>
    </location>
</feature>
<dbReference type="PANTHER" id="PTHR31083:SF32">
    <property type="entry name" value="OS09G0571000 PROTEIN"/>
    <property type="match status" value="1"/>
</dbReference>
<reference evidence="11" key="1">
    <citation type="journal article" date="2014" name="Science">
        <title>Ancient hybridizations among the ancestral genomes of bread wheat.</title>
        <authorList>
            <consortium name="International Wheat Genome Sequencing Consortium,"/>
            <person name="Marcussen T."/>
            <person name="Sandve S.R."/>
            <person name="Heier L."/>
            <person name="Spannagl M."/>
            <person name="Pfeifer M."/>
            <person name="Jakobsen K.S."/>
            <person name="Wulff B.B."/>
            <person name="Steuernagel B."/>
            <person name="Mayer K.F."/>
            <person name="Olsen O.A."/>
        </authorList>
    </citation>
    <scope>NUCLEOTIDE SEQUENCE [LARGE SCALE GENOMIC DNA]</scope>
    <source>
        <strain evidence="11">cv. AL8/78</strain>
    </source>
</reference>
<keyword evidence="2" id="KW-0217">Developmental protein</keyword>
<dbReference type="Pfam" id="PF06136">
    <property type="entry name" value="SOK"/>
    <property type="match status" value="1"/>
</dbReference>
<evidence type="ECO:0000256" key="2">
    <source>
        <dbReference type="ARBA" id="ARBA00022473"/>
    </source>
</evidence>
<evidence type="ECO:0000256" key="1">
    <source>
        <dbReference type="ARBA" id="ARBA00004413"/>
    </source>
</evidence>
<dbReference type="EnsemblPlants" id="AET2Gv20621000.33">
    <property type="protein sequence ID" value="AET2Gv20621000.33"/>
    <property type="gene ID" value="AET2Gv20621000"/>
</dbReference>
<comment type="similarity">
    <text evidence="7">Belongs to the SOSEKI family.</text>
</comment>
<dbReference type="PANTHER" id="PTHR31083">
    <property type="entry name" value="UPSTREAM OF FLC PROTEIN (DUF966)"/>
    <property type="match status" value="1"/>
</dbReference>
<reference evidence="10" key="3">
    <citation type="journal article" date="2017" name="Nature">
        <title>Genome sequence of the progenitor of the wheat D genome Aegilops tauschii.</title>
        <authorList>
            <person name="Luo M.C."/>
            <person name="Gu Y.Q."/>
            <person name="Puiu D."/>
            <person name="Wang H."/>
            <person name="Twardziok S.O."/>
            <person name="Deal K.R."/>
            <person name="Huo N."/>
            <person name="Zhu T."/>
            <person name="Wang L."/>
            <person name="Wang Y."/>
            <person name="McGuire P.E."/>
            <person name="Liu S."/>
            <person name="Long H."/>
            <person name="Ramasamy R.K."/>
            <person name="Rodriguez J.C."/>
            <person name="Van S.L."/>
            <person name="Yuan L."/>
            <person name="Wang Z."/>
            <person name="Xia Z."/>
            <person name="Xiao L."/>
            <person name="Anderson O.D."/>
            <person name="Ouyang S."/>
            <person name="Liang Y."/>
            <person name="Zimin A.V."/>
            <person name="Pertea G."/>
            <person name="Qi P."/>
            <person name="Bennetzen J.L."/>
            <person name="Dai X."/>
            <person name="Dawson M.W."/>
            <person name="Muller H.G."/>
            <person name="Kugler K."/>
            <person name="Rivarola-Duarte L."/>
            <person name="Spannagl M."/>
            <person name="Mayer K.F.X."/>
            <person name="Lu F.H."/>
            <person name="Bevan M.W."/>
            <person name="Leroy P."/>
            <person name="Li P."/>
            <person name="You F.M."/>
            <person name="Sun Q."/>
            <person name="Liu Z."/>
            <person name="Lyons E."/>
            <person name="Wicker T."/>
            <person name="Salzberg S.L."/>
            <person name="Devos K.M."/>
            <person name="Dvorak J."/>
        </authorList>
    </citation>
    <scope>NUCLEOTIDE SEQUENCE [LARGE SCALE GENOMIC DNA]</scope>
    <source>
        <strain evidence="10">cv. AL8/78</strain>
    </source>
</reference>
<dbReference type="Proteomes" id="UP000015105">
    <property type="component" value="Chromosome 2D"/>
</dbReference>
<keyword evidence="3" id="KW-1003">Cell membrane</keyword>
<reference evidence="11" key="2">
    <citation type="journal article" date="2017" name="Nat. Plants">
        <title>The Aegilops tauschii genome reveals multiple impacts of transposons.</title>
        <authorList>
            <person name="Zhao G."/>
            <person name="Zou C."/>
            <person name="Li K."/>
            <person name="Wang K."/>
            <person name="Li T."/>
            <person name="Gao L."/>
            <person name="Zhang X."/>
            <person name="Wang H."/>
            <person name="Yang Z."/>
            <person name="Liu X."/>
            <person name="Jiang W."/>
            <person name="Mao L."/>
            <person name="Kong X."/>
            <person name="Jiao Y."/>
            <person name="Jia J."/>
        </authorList>
    </citation>
    <scope>NUCLEOTIDE SEQUENCE [LARGE SCALE GENOMIC DNA]</scope>
    <source>
        <strain evidence="11">cv. AL8/78</strain>
    </source>
</reference>
<reference evidence="10" key="4">
    <citation type="submission" date="2019-03" db="UniProtKB">
        <authorList>
            <consortium name="EnsemblPlants"/>
        </authorList>
    </citation>
    <scope>IDENTIFICATION</scope>
</reference>
<evidence type="ECO:0000256" key="5">
    <source>
        <dbReference type="ARBA" id="ARBA00023136"/>
    </source>
</evidence>
<evidence type="ECO:0000256" key="7">
    <source>
        <dbReference type="ARBA" id="ARBA00024211"/>
    </source>
</evidence>
<feature type="domain" description="SOSEKI DIX-like" evidence="9">
    <location>
        <begin position="19"/>
        <end position="53"/>
    </location>
</feature>
<dbReference type="GO" id="GO:0051301">
    <property type="term" value="P:cell division"/>
    <property type="evidence" value="ECO:0007669"/>
    <property type="project" value="UniProtKB-KW"/>
</dbReference>
<proteinExistence type="inferred from homology"/>
<dbReference type="Gramene" id="AET2Gv20621000.33">
    <property type="protein sequence ID" value="AET2Gv20621000.33"/>
    <property type="gene ID" value="AET2Gv20621000"/>
</dbReference>
<evidence type="ECO:0000259" key="9">
    <source>
        <dbReference type="Pfam" id="PF06136"/>
    </source>
</evidence>
<name>A0A453BSC9_AEGTS</name>
<evidence type="ECO:0000256" key="8">
    <source>
        <dbReference type="SAM" id="MobiDB-lite"/>
    </source>
</evidence>
<organism evidence="10 11">
    <name type="scientific">Aegilops tauschii subsp. strangulata</name>
    <name type="common">Goatgrass</name>
    <dbReference type="NCBI Taxonomy" id="200361"/>
    <lineage>
        <taxon>Eukaryota</taxon>
        <taxon>Viridiplantae</taxon>
        <taxon>Streptophyta</taxon>
        <taxon>Embryophyta</taxon>
        <taxon>Tracheophyta</taxon>
        <taxon>Spermatophyta</taxon>
        <taxon>Magnoliopsida</taxon>
        <taxon>Liliopsida</taxon>
        <taxon>Poales</taxon>
        <taxon>Poaceae</taxon>
        <taxon>BOP clade</taxon>
        <taxon>Pooideae</taxon>
        <taxon>Triticodae</taxon>
        <taxon>Triticeae</taxon>
        <taxon>Triticinae</taxon>
        <taxon>Aegilops</taxon>
    </lineage>
</organism>
<dbReference type="GO" id="GO:0005886">
    <property type="term" value="C:plasma membrane"/>
    <property type="evidence" value="ECO:0007669"/>
    <property type="project" value="UniProtKB-SubCell"/>
</dbReference>
<evidence type="ECO:0000313" key="11">
    <source>
        <dbReference type="Proteomes" id="UP000015105"/>
    </source>
</evidence>
<sequence>PAGRPEREGNGSQVFLVLQERSYKTGFVWHNLSADDLLLPTQGTEYVLKGSELPFDQSKPMPMPDHQRKGCQHSILPWLPQIRKFMKNKYRSSEKSVGKRFGKRHTPKKHGKGYVQRQRAGGKCIDEQWDGGMEQLSRCA</sequence>
<keyword evidence="5" id="KW-0472">Membrane</keyword>
<feature type="compositionally biased region" description="Basic residues" evidence="8">
    <location>
        <begin position="98"/>
        <end position="112"/>
    </location>
</feature>
<dbReference type="InterPro" id="IPR010369">
    <property type="entry name" value="SOK"/>
</dbReference>
<keyword evidence="6" id="KW-0131">Cell cycle</keyword>
<accession>A0A453BSC9</accession>
<evidence type="ECO:0000256" key="4">
    <source>
        <dbReference type="ARBA" id="ARBA00022618"/>
    </source>
</evidence>
<comment type="subcellular location">
    <subcellularLocation>
        <location evidence="1">Cell membrane</location>
        <topology evidence="1">Peripheral membrane protein</topology>
        <orientation evidence="1">Cytoplasmic side</orientation>
    </subcellularLocation>
</comment>
<keyword evidence="4" id="KW-0132">Cell division</keyword>
<dbReference type="AlphaFoldDB" id="A0A453BSC9"/>
<evidence type="ECO:0000256" key="6">
    <source>
        <dbReference type="ARBA" id="ARBA00023306"/>
    </source>
</evidence>
<evidence type="ECO:0000256" key="3">
    <source>
        <dbReference type="ARBA" id="ARBA00022475"/>
    </source>
</evidence>
<protein>
    <recommendedName>
        <fullName evidence="9">SOSEKI DIX-like domain-containing protein</fullName>
    </recommendedName>
</protein>
<evidence type="ECO:0000313" key="10">
    <source>
        <dbReference type="EnsemblPlants" id="AET2Gv20621000.33"/>
    </source>
</evidence>